<feature type="compositionally biased region" description="Basic residues" evidence="1">
    <location>
        <begin position="48"/>
        <end position="71"/>
    </location>
</feature>
<reference evidence="2" key="1">
    <citation type="submission" date="2023-03" db="EMBL/GenBank/DDBJ databases">
        <title>Massive genome expansion in bonnet fungi (Mycena s.s.) driven by repeated elements and novel gene families across ecological guilds.</title>
        <authorList>
            <consortium name="Lawrence Berkeley National Laboratory"/>
            <person name="Harder C.B."/>
            <person name="Miyauchi S."/>
            <person name="Viragh M."/>
            <person name="Kuo A."/>
            <person name="Thoen E."/>
            <person name="Andreopoulos B."/>
            <person name="Lu D."/>
            <person name="Skrede I."/>
            <person name="Drula E."/>
            <person name="Henrissat B."/>
            <person name="Morin E."/>
            <person name="Kohler A."/>
            <person name="Barry K."/>
            <person name="LaButti K."/>
            <person name="Morin E."/>
            <person name="Salamov A."/>
            <person name="Lipzen A."/>
            <person name="Mereny Z."/>
            <person name="Hegedus B."/>
            <person name="Baldrian P."/>
            <person name="Stursova M."/>
            <person name="Weitz H."/>
            <person name="Taylor A."/>
            <person name="Grigoriev I.V."/>
            <person name="Nagy L.G."/>
            <person name="Martin F."/>
            <person name="Kauserud H."/>
        </authorList>
    </citation>
    <scope>NUCLEOTIDE SEQUENCE</scope>
    <source>
        <strain evidence="2">CBHHK002</strain>
    </source>
</reference>
<feature type="compositionally biased region" description="Basic and acidic residues" evidence="1">
    <location>
        <begin position="161"/>
        <end position="170"/>
    </location>
</feature>
<dbReference type="Proteomes" id="UP001218218">
    <property type="component" value="Unassembled WGS sequence"/>
</dbReference>
<gene>
    <name evidence="2" type="ORF">DFH08DRAFT_940240</name>
</gene>
<dbReference type="AlphaFoldDB" id="A0AAD7EJF8"/>
<sequence>MTLPAHRAPSNCRASLTSANGRSTHIPSTPPPRSNALSQEERGESKKARQNRKKYRPKKQEKKTGVYKKRTQPVNAHIAHIPPPSPSIALWRIHKTVSPLVVRDEVVDAVDVGKARDAGEMPQKSAGTTRTEASRERGGGGTRKGEEESPGTGVGVHGGGKRQELRRELGTRWPLWGSTRTPPSKERSDALAHADDGSVARERREDRSAREGRKERARMGDSGRRIRWRKDGVDALRASAATMIMAPPRGDTSEKQL</sequence>
<evidence type="ECO:0000313" key="2">
    <source>
        <dbReference type="EMBL" id="KAJ7331035.1"/>
    </source>
</evidence>
<name>A0AAD7EJF8_9AGAR</name>
<feature type="compositionally biased region" description="Polar residues" evidence="1">
    <location>
        <begin position="12"/>
        <end position="27"/>
    </location>
</feature>
<evidence type="ECO:0000256" key="1">
    <source>
        <dbReference type="SAM" id="MobiDB-lite"/>
    </source>
</evidence>
<proteinExistence type="predicted"/>
<accession>A0AAD7EJF8</accession>
<keyword evidence="3" id="KW-1185">Reference proteome</keyword>
<organism evidence="2 3">
    <name type="scientific">Mycena albidolilacea</name>
    <dbReference type="NCBI Taxonomy" id="1033008"/>
    <lineage>
        <taxon>Eukaryota</taxon>
        <taxon>Fungi</taxon>
        <taxon>Dikarya</taxon>
        <taxon>Basidiomycota</taxon>
        <taxon>Agaricomycotina</taxon>
        <taxon>Agaricomycetes</taxon>
        <taxon>Agaricomycetidae</taxon>
        <taxon>Agaricales</taxon>
        <taxon>Marasmiineae</taxon>
        <taxon>Mycenaceae</taxon>
        <taxon>Mycena</taxon>
    </lineage>
</organism>
<feature type="region of interest" description="Disordered" evidence="1">
    <location>
        <begin position="1"/>
        <end position="86"/>
    </location>
</feature>
<feature type="compositionally biased region" description="Basic and acidic residues" evidence="1">
    <location>
        <begin position="183"/>
        <end position="225"/>
    </location>
</feature>
<evidence type="ECO:0000313" key="3">
    <source>
        <dbReference type="Proteomes" id="UP001218218"/>
    </source>
</evidence>
<comment type="caution">
    <text evidence="2">The sequence shown here is derived from an EMBL/GenBank/DDBJ whole genome shotgun (WGS) entry which is preliminary data.</text>
</comment>
<dbReference type="EMBL" id="JARIHO010000036">
    <property type="protein sequence ID" value="KAJ7331035.1"/>
    <property type="molecule type" value="Genomic_DNA"/>
</dbReference>
<feature type="region of interest" description="Disordered" evidence="1">
    <location>
        <begin position="113"/>
        <end position="225"/>
    </location>
</feature>
<feature type="compositionally biased region" description="Basic and acidic residues" evidence="1">
    <location>
        <begin position="132"/>
        <end position="147"/>
    </location>
</feature>
<protein>
    <submittedName>
        <fullName evidence="2">Uncharacterized protein</fullName>
    </submittedName>
</protein>